<comment type="caution">
    <text evidence="9">The sequence shown here is derived from an EMBL/GenBank/DDBJ whole genome shotgun (WGS) entry which is preliminary data.</text>
</comment>
<dbReference type="PANTHER" id="PTHR43663">
    <property type="entry name" value="CHROMATE TRANSPORT PROTEIN-RELATED"/>
    <property type="match status" value="1"/>
</dbReference>
<keyword evidence="3" id="KW-1003">Cell membrane</keyword>
<evidence type="ECO:0000256" key="4">
    <source>
        <dbReference type="ARBA" id="ARBA00022692"/>
    </source>
</evidence>
<dbReference type="InterPro" id="IPR052518">
    <property type="entry name" value="CHR_Transporter"/>
</dbReference>
<dbReference type="PANTHER" id="PTHR43663:SF1">
    <property type="entry name" value="CHROMATE TRANSPORTER"/>
    <property type="match status" value="1"/>
</dbReference>
<comment type="subcellular location">
    <subcellularLocation>
        <location evidence="1">Cell membrane</location>
        <topology evidence="1">Multi-pass membrane protein</topology>
    </subcellularLocation>
</comment>
<keyword evidence="10" id="KW-1185">Reference proteome</keyword>
<keyword evidence="4 8" id="KW-0812">Transmembrane</keyword>
<organism evidence="9 10">
    <name type="scientific">Cupriavidus basilensis</name>
    <dbReference type="NCBI Taxonomy" id="68895"/>
    <lineage>
        <taxon>Bacteria</taxon>
        <taxon>Pseudomonadati</taxon>
        <taxon>Pseudomonadota</taxon>
        <taxon>Betaproteobacteria</taxon>
        <taxon>Burkholderiales</taxon>
        <taxon>Burkholderiaceae</taxon>
        <taxon>Cupriavidus</taxon>
    </lineage>
</organism>
<accession>A0ABT6ALW2</accession>
<dbReference type="Pfam" id="PF02417">
    <property type="entry name" value="Chromate_transp"/>
    <property type="match status" value="1"/>
</dbReference>
<dbReference type="RefSeq" id="WP_276264308.1">
    <property type="nucleotide sequence ID" value="NZ_JARJLM010000130.1"/>
</dbReference>
<evidence type="ECO:0000256" key="7">
    <source>
        <dbReference type="SAM" id="MobiDB-lite"/>
    </source>
</evidence>
<evidence type="ECO:0000256" key="1">
    <source>
        <dbReference type="ARBA" id="ARBA00004651"/>
    </source>
</evidence>
<evidence type="ECO:0000313" key="10">
    <source>
        <dbReference type="Proteomes" id="UP001216674"/>
    </source>
</evidence>
<evidence type="ECO:0000256" key="3">
    <source>
        <dbReference type="ARBA" id="ARBA00022475"/>
    </source>
</evidence>
<reference evidence="9 10" key="1">
    <citation type="submission" date="2023-03" db="EMBL/GenBank/DDBJ databases">
        <title>Draft assemblies of triclosan tolerant bacteria isolated from returned activated sludge.</title>
        <authorList>
            <person name="Van Hamelsveld S."/>
        </authorList>
    </citation>
    <scope>NUCLEOTIDE SEQUENCE [LARGE SCALE GENOMIC DNA]</scope>
    <source>
        <strain evidence="9 10">GW210010_S58</strain>
    </source>
</reference>
<name>A0ABT6ALW2_9BURK</name>
<feature type="transmembrane region" description="Helical" evidence="8">
    <location>
        <begin position="123"/>
        <end position="143"/>
    </location>
</feature>
<feature type="transmembrane region" description="Helical" evidence="8">
    <location>
        <begin position="89"/>
        <end position="111"/>
    </location>
</feature>
<evidence type="ECO:0000256" key="8">
    <source>
        <dbReference type="SAM" id="Phobius"/>
    </source>
</evidence>
<evidence type="ECO:0000256" key="2">
    <source>
        <dbReference type="ARBA" id="ARBA00005262"/>
    </source>
</evidence>
<evidence type="ECO:0000313" key="9">
    <source>
        <dbReference type="EMBL" id="MDF3832781.1"/>
    </source>
</evidence>
<keyword evidence="5 8" id="KW-1133">Transmembrane helix</keyword>
<evidence type="ECO:0000256" key="6">
    <source>
        <dbReference type="ARBA" id="ARBA00023136"/>
    </source>
</evidence>
<evidence type="ECO:0000256" key="5">
    <source>
        <dbReference type="ARBA" id="ARBA00022989"/>
    </source>
</evidence>
<sequence length="222" mass="23529">MPVSPPPAGDDAAAPPPTPRRLFIEFARMGLSGFGGVLPFVRRAVVERNRWLGDREFVELLSLGQVLPGPNVINLALMLGLRFAGLRGALAAFAGLVMVPMVGVLSLMLLYEHYRDVAAVQRMLTGMTAVSAGLVLSTGFKLAQSQPRTLRGLMIGGAAFAGIGLLRWPLVPVMAVLVPLGLALEWRTEQQARRAPAPPLPASPSSDDGIDPVPAVTGEPRQ</sequence>
<feature type="region of interest" description="Disordered" evidence="7">
    <location>
        <begin position="193"/>
        <end position="222"/>
    </location>
</feature>
<gene>
    <name evidence="9" type="ORF">P3W85_07455</name>
</gene>
<keyword evidence="6 8" id="KW-0472">Membrane</keyword>
<dbReference type="Proteomes" id="UP001216674">
    <property type="component" value="Unassembled WGS sequence"/>
</dbReference>
<proteinExistence type="inferred from homology"/>
<dbReference type="EMBL" id="JARJLM010000130">
    <property type="protein sequence ID" value="MDF3832781.1"/>
    <property type="molecule type" value="Genomic_DNA"/>
</dbReference>
<feature type="transmembrane region" description="Helical" evidence="8">
    <location>
        <begin position="155"/>
        <end position="184"/>
    </location>
</feature>
<comment type="similarity">
    <text evidence="2">Belongs to the chromate ion transporter (CHR) (TC 2.A.51) family.</text>
</comment>
<protein>
    <submittedName>
        <fullName evidence="9">Chromate transporter</fullName>
    </submittedName>
</protein>
<dbReference type="InterPro" id="IPR003370">
    <property type="entry name" value="Chromate_transpt"/>
</dbReference>